<gene>
    <name evidence="4" type="ORF">ACFSTG_05120</name>
</gene>
<evidence type="ECO:0000256" key="1">
    <source>
        <dbReference type="ARBA" id="ARBA00023015"/>
    </source>
</evidence>
<dbReference type="EMBL" id="JBHULT010000006">
    <property type="protein sequence ID" value="MFD2517267.1"/>
    <property type="molecule type" value="Genomic_DNA"/>
</dbReference>
<evidence type="ECO:0000256" key="3">
    <source>
        <dbReference type="ARBA" id="ARBA00023163"/>
    </source>
</evidence>
<evidence type="ECO:0000313" key="5">
    <source>
        <dbReference type="Proteomes" id="UP001597468"/>
    </source>
</evidence>
<keyword evidence="2" id="KW-0238">DNA-binding</keyword>
<keyword evidence="1" id="KW-0805">Transcription regulation</keyword>
<evidence type="ECO:0000256" key="2">
    <source>
        <dbReference type="ARBA" id="ARBA00023125"/>
    </source>
</evidence>
<organism evidence="4 5">
    <name type="scientific">Salinimicrobium flavum</name>
    <dbReference type="NCBI Taxonomy" id="1737065"/>
    <lineage>
        <taxon>Bacteria</taxon>
        <taxon>Pseudomonadati</taxon>
        <taxon>Bacteroidota</taxon>
        <taxon>Flavobacteriia</taxon>
        <taxon>Flavobacteriales</taxon>
        <taxon>Flavobacteriaceae</taxon>
        <taxon>Salinimicrobium</taxon>
    </lineage>
</organism>
<proteinExistence type="predicted"/>
<dbReference type="CDD" id="cd00090">
    <property type="entry name" value="HTH_ARSR"/>
    <property type="match status" value="1"/>
</dbReference>
<keyword evidence="5" id="KW-1185">Reference proteome</keyword>
<dbReference type="InterPro" id="IPR036388">
    <property type="entry name" value="WH-like_DNA-bd_sf"/>
</dbReference>
<sequence length="167" mass="19613">MKEEELNKEKNRLTEQLGVIMEKKYKLAPIAARILSTLILSGKQGLTFDELVQQLNASKSTVSTNLEILQNHRRIEYFTKPGDRKRYFTLNANFTLEVFDEMINSWEAEKNVHKEILQYKEKRNSYNEDHDLPLFDLEFQKNLLVFLEETTAGIKKLKSNFINKKGL</sequence>
<dbReference type="InterPro" id="IPR011991">
    <property type="entry name" value="ArsR-like_HTH"/>
</dbReference>
<accession>A0ABW5IU98</accession>
<dbReference type="InterPro" id="IPR036390">
    <property type="entry name" value="WH_DNA-bd_sf"/>
</dbReference>
<dbReference type="SUPFAM" id="SSF46785">
    <property type="entry name" value="Winged helix' DNA-binding domain"/>
    <property type="match status" value="1"/>
</dbReference>
<dbReference type="PANTHER" id="PTHR38465">
    <property type="entry name" value="HTH-TYPE TRANSCRIPTIONAL REGULATOR MJ1563-RELATED"/>
    <property type="match status" value="1"/>
</dbReference>
<dbReference type="Gene3D" id="1.10.10.10">
    <property type="entry name" value="Winged helix-like DNA-binding domain superfamily/Winged helix DNA-binding domain"/>
    <property type="match status" value="1"/>
</dbReference>
<protein>
    <submittedName>
        <fullName evidence="4">GbsR/MarR family transcriptional regulator</fullName>
    </submittedName>
</protein>
<dbReference type="InterPro" id="IPR052362">
    <property type="entry name" value="HTH-GbsR_regulator"/>
</dbReference>
<dbReference type="PANTHER" id="PTHR38465:SF1">
    <property type="entry name" value="HTH-TYPE TRANSCRIPTIONAL REGULATOR MJ1563-RELATED"/>
    <property type="match status" value="1"/>
</dbReference>
<evidence type="ECO:0000313" key="4">
    <source>
        <dbReference type="EMBL" id="MFD2517267.1"/>
    </source>
</evidence>
<keyword evidence="3" id="KW-0804">Transcription</keyword>
<comment type="caution">
    <text evidence="4">The sequence shown here is derived from an EMBL/GenBank/DDBJ whole genome shotgun (WGS) entry which is preliminary data.</text>
</comment>
<dbReference type="Proteomes" id="UP001597468">
    <property type="component" value="Unassembled WGS sequence"/>
</dbReference>
<dbReference type="RefSeq" id="WP_380749125.1">
    <property type="nucleotide sequence ID" value="NZ_JBHULT010000006.1"/>
</dbReference>
<reference evidence="5" key="1">
    <citation type="journal article" date="2019" name="Int. J. Syst. Evol. Microbiol.">
        <title>The Global Catalogue of Microorganisms (GCM) 10K type strain sequencing project: providing services to taxonomists for standard genome sequencing and annotation.</title>
        <authorList>
            <consortium name="The Broad Institute Genomics Platform"/>
            <consortium name="The Broad Institute Genome Sequencing Center for Infectious Disease"/>
            <person name="Wu L."/>
            <person name="Ma J."/>
        </authorList>
    </citation>
    <scope>NUCLEOTIDE SEQUENCE [LARGE SCALE GENOMIC DNA]</scope>
    <source>
        <strain evidence="5">KCTC 42585</strain>
    </source>
</reference>
<name>A0ABW5IU98_9FLAO</name>